<protein>
    <recommendedName>
        <fullName evidence="5">N-acetyllactosaminide beta-1,3-N-acetylglucosaminyltransferase</fullName>
    </recommendedName>
</protein>
<evidence type="ECO:0000313" key="3">
    <source>
        <dbReference type="EMBL" id="KAL1376506.1"/>
    </source>
</evidence>
<dbReference type="PANTHER" id="PTHR47412">
    <property type="entry name" value="FI01434P-RELATED"/>
    <property type="match status" value="1"/>
</dbReference>
<proteinExistence type="predicted"/>
<feature type="compositionally biased region" description="Polar residues" evidence="1">
    <location>
        <begin position="242"/>
        <end position="260"/>
    </location>
</feature>
<feature type="transmembrane region" description="Helical" evidence="2">
    <location>
        <begin position="55"/>
        <end position="77"/>
    </location>
</feature>
<keyword evidence="2" id="KW-0472">Membrane</keyword>
<dbReference type="PANTHER" id="PTHR47412:SF1">
    <property type="entry name" value="FI01434P-RELATED"/>
    <property type="match status" value="1"/>
</dbReference>
<comment type="caution">
    <text evidence="3">The sequence shown here is derived from an EMBL/GenBank/DDBJ whole genome shotgun (WGS) entry which is preliminary data.</text>
</comment>
<evidence type="ECO:0000313" key="4">
    <source>
        <dbReference type="Proteomes" id="UP001562425"/>
    </source>
</evidence>
<dbReference type="EMBL" id="JBEHCU010011628">
    <property type="protein sequence ID" value="KAL1376506.1"/>
    <property type="molecule type" value="Genomic_DNA"/>
</dbReference>
<dbReference type="AlphaFoldDB" id="A0ABD1CJD1"/>
<dbReference type="Proteomes" id="UP001562425">
    <property type="component" value="Unassembled WGS sequence"/>
</dbReference>
<feature type="region of interest" description="Disordered" evidence="1">
    <location>
        <begin position="242"/>
        <end position="272"/>
    </location>
</feature>
<evidence type="ECO:0000256" key="1">
    <source>
        <dbReference type="SAM" id="MobiDB-lite"/>
    </source>
</evidence>
<organism evidence="3 4">
    <name type="scientific">Culex pipiens pipiens</name>
    <name type="common">Northern house mosquito</name>
    <dbReference type="NCBI Taxonomy" id="38569"/>
    <lineage>
        <taxon>Eukaryota</taxon>
        <taxon>Metazoa</taxon>
        <taxon>Ecdysozoa</taxon>
        <taxon>Arthropoda</taxon>
        <taxon>Hexapoda</taxon>
        <taxon>Insecta</taxon>
        <taxon>Pterygota</taxon>
        <taxon>Neoptera</taxon>
        <taxon>Endopterygota</taxon>
        <taxon>Diptera</taxon>
        <taxon>Nematocera</taxon>
        <taxon>Culicoidea</taxon>
        <taxon>Culicidae</taxon>
        <taxon>Culicinae</taxon>
        <taxon>Culicini</taxon>
        <taxon>Culex</taxon>
        <taxon>Culex</taxon>
    </lineage>
</organism>
<sequence>MLSLSLQSWTHHRRHSISLDVISTKPKNQPPTMAITSKVPYNRLDQLNQLPPKPIILRIVLPLIVAFFVLFCLFGYFSPTTSVVYVHQHNEYLVQYLNDSDLRQELRSLLDCKSVDSGYRIETRGNFWVLRNFIAPRRPRPVECYETITYTTHGDYRFLENVIPLLERWQGPLSVAVYAPGEEFDRTIRALRELLYCSRQSYLVEEFASVHLYFDFDRMPPKAIKHYQNLIQQKLACPNTTNSFLTENSTEPTPQNNAAHSSSSSRSSNHTYPVNVGRNIARDAAQTHFVLASDIELYPNPGFIDMFLRMVAHPVYRSTLDRPGVYVLPIFEVTDVSPVPEDKVELLGMLRRGEAIKFHEKICSSCHTVPSYRDWLRVVKVDQTMDILVTAKREGEFGRWEPIYVGTKKDPQYEERLCWEGKFDKMTQGYLMCVLEYDFHILDNGFLVHRPGIKTVSEAARPELELKQRNFVENVIFPELIGLYGQKEKCQM</sequence>
<accession>A0ABD1CJD1</accession>
<keyword evidence="2" id="KW-0812">Transmembrane</keyword>
<keyword evidence="4" id="KW-1185">Reference proteome</keyword>
<keyword evidence="2" id="KW-1133">Transmembrane helix</keyword>
<dbReference type="Pfam" id="PF13896">
    <property type="entry name" value="Glyco_transf_49"/>
    <property type="match status" value="1"/>
</dbReference>
<evidence type="ECO:0000256" key="2">
    <source>
        <dbReference type="SAM" id="Phobius"/>
    </source>
</evidence>
<reference evidence="3 4" key="1">
    <citation type="submission" date="2024-05" db="EMBL/GenBank/DDBJ databases">
        <title>Culex pipiens pipiens assembly and annotation.</title>
        <authorList>
            <person name="Alout H."/>
            <person name="Durand T."/>
        </authorList>
    </citation>
    <scope>NUCLEOTIDE SEQUENCE [LARGE SCALE GENOMIC DNA]</scope>
    <source>
        <strain evidence="3">HA-2024</strain>
        <tissue evidence="3">Whole body</tissue>
    </source>
</reference>
<evidence type="ECO:0008006" key="5">
    <source>
        <dbReference type="Google" id="ProtNLM"/>
    </source>
</evidence>
<name>A0ABD1CJD1_CULPP</name>
<gene>
    <name evidence="3" type="ORF">pipiens_016861</name>
</gene>